<evidence type="ECO:0000256" key="7">
    <source>
        <dbReference type="PROSITE-ProRule" id="PRU01091"/>
    </source>
</evidence>
<evidence type="ECO:0000313" key="10">
    <source>
        <dbReference type="EMBL" id="SKB03651.1"/>
    </source>
</evidence>
<dbReference type="EMBL" id="FUYJ01000007">
    <property type="protein sequence ID" value="SKB03651.1"/>
    <property type="molecule type" value="Genomic_DNA"/>
</dbReference>
<accession>A0A1T4YQW4</accession>
<evidence type="ECO:0000256" key="5">
    <source>
        <dbReference type="ARBA" id="ARBA00023163"/>
    </source>
</evidence>
<dbReference type="PROSITE" id="PS50110">
    <property type="entry name" value="RESPONSE_REGULATORY"/>
    <property type="match status" value="1"/>
</dbReference>
<dbReference type="SMART" id="SM00448">
    <property type="entry name" value="REC"/>
    <property type="match status" value="1"/>
</dbReference>
<evidence type="ECO:0000313" key="11">
    <source>
        <dbReference type="Proteomes" id="UP000190042"/>
    </source>
</evidence>
<dbReference type="Gene3D" id="3.40.50.2300">
    <property type="match status" value="1"/>
</dbReference>
<dbReference type="InterPro" id="IPR001789">
    <property type="entry name" value="Sig_transdc_resp-reg_receiver"/>
</dbReference>
<dbReference type="Gene3D" id="6.10.250.690">
    <property type="match status" value="1"/>
</dbReference>
<protein>
    <submittedName>
        <fullName evidence="10">DNA-binding response regulator, OmpR family, contains REC and winged-helix (WHTH) domain</fullName>
    </submittedName>
</protein>
<evidence type="ECO:0000256" key="1">
    <source>
        <dbReference type="ARBA" id="ARBA00022553"/>
    </source>
</evidence>
<dbReference type="AlphaFoldDB" id="A0A1T4YQW4"/>
<keyword evidence="4 7" id="KW-0238">DNA-binding</keyword>
<dbReference type="GO" id="GO:0032993">
    <property type="term" value="C:protein-DNA complex"/>
    <property type="evidence" value="ECO:0007669"/>
    <property type="project" value="TreeGrafter"/>
</dbReference>
<feature type="domain" description="OmpR/PhoB-type" evidence="9">
    <location>
        <begin position="120"/>
        <end position="215"/>
    </location>
</feature>
<name>A0A1T4YQW4_9BACL</name>
<keyword evidence="2" id="KW-0902">Two-component regulatory system</keyword>
<evidence type="ECO:0000256" key="2">
    <source>
        <dbReference type="ARBA" id="ARBA00023012"/>
    </source>
</evidence>
<dbReference type="InterPro" id="IPR036388">
    <property type="entry name" value="WH-like_DNA-bd_sf"/>
</dbReference>
<evidence type="ECO:0000259" key="9">
    <source>
        <dbReference type="PROSITE" id="PS51755"/>
    </source>
</evidence>
<dbReference type="Proteomes" id="UP000190042">
    <property type="component" value="Unassembled WGS sequence"/>
</dbReference>
<dbReference type="InterPro" id="IPR001867">
    <property type="entry name" value="OmpR/PhoB-type_DNA-bd"/>
</dbReference>
<proteinExistence type="predicted"/>
<evidence type="ECO:0000256" key="4">
    <source>
        <dbReference type="ARBA" id="ARBA00023125"/>
    </source>
</evidence>
<dbReference type="SUPFAM" id="SSF46894">
    <property type="entry name" value="C-terminal effector domain of the bipartite response regulators"/>
    <property type="match status" value="1"/>
</dbReference>
<dbReference type="InterPro" id="IPR011006">
    <property type="entry name" value="CheY-like_superfamily"/>
</dbReference>
<organism evidence="10 11">
    <name type="scientific">Sporosarcina newyorkensis</name>
    <dbReference type="NCBI Taxonomy" id="759851"/>
    <lineage>
        <taxon>Bacteria</taxon>
        <taxon>Bacillati</taxon>
        <taxon>Bacillota</taxon>
        <taxon>Bacilli</taxon>
        <taxon>Bacillales</taxon>
        <taxon>Caryophanaceae</taxon>
        <taxon>Sporosarcina</taxon>
    </lineage>
</organism>
<feature type="modified residue" description="4-aspartylphosphate" evidence="6">
    <location>
        <position position="52"/>
    </location>
</feature>
<dbReference type="InterPro" id="IPR039420">
    <property type="entry name" value="WalR-like"/>
</dbReference>
<keyword evidence="3" id="KW-0805">Transcription regulation</keyword>
<dbReference type="GO" id="GO:0006355">
    <property type="term" value="P:regulation of DNA-templated transcription"/>
    <property type="evidence" value="ECO:0007669"/>
    <property type="project" value="InterPro"/>
</dbReference>
<reference evidence="11" key="1">
    <citation type="submission" date="2017-02" db="EMBL/GenBank/DDBJ databases">
        <authorList>
            <person name="Varghese N."/>
            <person name="Submissions S."/>
        </authorList>
    </citation>
    <scope>NUCLEOTIDE SEQUENCE [LARGE SCALE GENOMIC DNA]</scope>
    <source>
        <strain evidence="11">DSM 23966</strain>
    </source>
</reference>
<keyword evidence="1 6" id="KW-0597">Phosphoprotein</keyword>
<dbReference type="PANTHER" id="PTHR48111:SF1">
    <property type="entry name" value="TWO-COMPONENT RESPONSE REGULATOR ORR33"/>
    <property type="match status" value="1"/>
</dbReference>
<dbReference type="PANTHER" id="PTHR48111">
    <property type="entry name" value="REGULATOR OF RPOS"/>
    <property type="match status" value="1"/>
</dbReference>
<dbReference type="Pfam" id="PF00072">
    <property type="entry name" value="Response_reg"/>
    <property type="match status" value="1"/>
</dbReference>
<evidence type="ECO:0000256" key="3">
    <source>
        <dbReference type="ARBA" id="ARBA00023015"/>
    </source>
</evidence>
<dbReference type="RefSeq" id="WP_078818322.1">
    <property type="nucleotide sequence ID" value="NZ_FUYJ01000007.1"/>
</dbReference>
<dbReference type="CDD" id="cd00383">
    <property type="entry name" value="trans_reg_C"/>
    <property type="match status" value="1"/>
</dbReference>
<keyword evidence="11" id="KW-1185">Reference proteome</keyword>
<dbReference type="GO" id="GO:0000976">
    <property type="term" value="F:transcription cis-regulatory region binding"/>
    <property type="evidence" value="ECO:0007669"/>
    <property type="project" value="TreeGrafter"/>
</dbReference>
<evidence type="ECO:0000256" key="6">
    <source>
        <dbReference type="PROSITE-ProRule" id="PRU00169"/>
    </source>
</evidence>
<dbReference type="InterPro" id="IPR016032">
    <property type="entry name" value="Sig_transdc_resp-reg_C-effctor"/>
</dbReference>
<gene>
    <name evidence="10" type="ORF">SAMN04244570_3231</name>
</gene>
<feature type="domain" description="Response regulatory" evidence="8">
    <location>
        <begin position="3"/>
        <end position="113"/>
    </location>
</feature>
<keyword evidence="5" id="KW-0804">Transcription</keyword>
<sequence>MAVILIVEDEVSINELITKNLQLVGHLCVSVFDGRAAISEIDSHKYDLIILDIMLPELDGFEVFEKVKEVPTIFLTARNSLSDRVKGLSMGADDYLTKPFEMLELLARVEAVLRRTQKMKSCFEVGDVKVDFNSYQVFYMERPVECTPKEFELLEVLINNRNIALSRDRLLELVWGYDYEGDTRTIDVHIQKLRKKLGWEHVIKTVYKVGYRLEINL</sequence>
<dbReference type="GO" id="GO:0005829">
    <property type="term" value="C:cytosol"/>
    <property type="evidence" value="ECO:0007669"/>
    <property type="project" value="TreeGrafter"/>
</dbReference>
<evidence type="ECO:0000259" key="8">
    <source>
        <dbReference type="PROSITE" id="PS50110"/>
    </source>
</evidence>
<dbReference type="Gene3D" id="1.10.10.10">
    <property type="entry name" value="Winged helix-like DNA-binding domain superfamily/Winged helix DNA-binding domain"/>
    <property type="match status" value="1"/>
</dbReference>
<dbReference type="Pfam" id="PF00486">
    <property type="entry name" value="Trans_reg_C"/>
    <property type="match status" value="1"/>
</dbReference>
<dbReference type="PROSITE" id="PS51755">
    <property type="entry name" value="OMPR_PHOB"/>
    <property type="match status" value="1"/>
</dbReference>
<dbReference type="SUPFAM" id="SSF52172">
    <property type="entry name" value="CheY-like"/>
    <property type="match status" value="1"/>
</dbReference>
<dbReference type="SMART" id="SM00862">
    <property type="entry name" value="Trans_reg_C"/>
    <property type="match status" value="1"/>
</dbReference>
<feature type="DNA-binding region" description="OmpR/PhoB-type" evidence="7">
    <location>
        <begin position="120"/>
        <end position="215"/>
    </location>
</feature>
<dbReference type="GO" id="GO:0000156">
    <property type="term" value="F:phosphorelay response regulator activity"/>
    <property type="evidence" value="ECO:0007669"/>
    <property type="project" value="TreeGrafter"/>
</dbReference>